<accession>A0ABD1GG35</accession>
<comment type="caution">
    <text evidence="8">The sequence shown here is derived from an EMBL/GenBank/DDBJ whole genome shotgun (WGS) entry which is preliminary data.</text>
</comment>
<dbReference type="GO" id="GO:0005737">
    <property type="term" value="C:cytoplasm"/>
    <property type="evidence" value="ECO:0007669"/>
    <property type="project" value="UniProtKB-SubCell"/>
</dbReference>
<organism evidence="8 9">
    <name type="scientific">Salvia divinorum</name>
    <name type="common">Maria pastora</name>
    <name type="synonym">Diviner's sage</name>
    <dbReference type="NCBI Taxonomy" id="28513"/>
    <lineage>
        <taxon>Eukaryota</taxon>
        <taxon>Viridiplantae</taxon>
        <taxon>Streptophyta</taxon>
        <taxon>Embryophyta</taxon>
        <taxon>Tracheophyta</taxon>
        <taxon>Spermatophyta</taxon>
        <taxon>Magnoliopsida</taxon>
        <taxon>eudicotyledons</taxon>
        <taxon>Gunneridae</taxon>
        <taxon>Pentapetalae</taxon>
        <taxon>asterids</taxon>
        <taxon>lamiids</taxon>
        <taxon>Lamiales</taxon>
        <taxon>Lamiaceae</taxon>
        <taxon>Nepetoideae</taxon>
        <taxon>Mentheae</taxon>
        <taxon>Salviinae</taxon>
        <taxon>Salvia</taxon>
        <taxon>Salvia subgen. Calosphace</taxon>
    </lineage>
</organism>
<dbReference type="InterPro" id="IPR007650">
    <property type="entry name" value="Zf-FLZ_dom"/>
</dbReference>
<protein>
    <submittedName>
        <fullName evidence="8">FCS-Like Zinc finger 15-like</fullName>
    </submittedName>
</protein>
<feature type="zinc finger region" description="FLZ-type" evidence="6">
    <location>
        <begin position="37"/>
        <end position="81"/>
    </location>
</feature>
<evidence type="ECO:0000313" key="8">
    <source>
        <dbReference type="EMBL" id="KAL1543090.1"/>
    </source>
</evidence>
<dbReference type="Pfam" id="PF04570">
    <property type="entry name" value="zf-FLZ"/>
    <property type="match status" value="1"/>
</dbReference>
<evidence type="ECO:0000256" key="6">
    <source>
        <dbReference type="PROSITE-ProRule" id="PRU01131"/>
    </source>
</evidence>
<dbReference type="PANTHER" id="PTHR33059">
    <property type="entry name" value="FCS-LIKE ZINC FINGER 5"/>
    <property type="match status" value="1"/>
</dbReference>
<dbReference type="EMBL" id="JBEAFC010000008">
    <property type="protein sequence ID" value="KAL1543090.1"/>
    <property type="molecule type" value="Genomic_DNA"/>
</dbReference>
<sequence>MVGLSVILESHRDLSLRRSPQILSKGTMIKPSSPSSGFLENCSLCRRKLLPGKDIFMYKGDMPYCSVECRERQIFMEEEESCKKSACTLEYTCSAAAATSSPSPASSSRSGNGDCVFFSTSTLC</sequence>
<keyword evidence="9" id="KW-1185">Reference proteome</keyword>
<dbReference type="PANTHER" id="PTHR33059:SF84">
    <property type="entry name" value="FCS-LIKE ZINC FINGER 15"/>
    <property type="match status" value="1"/>
</dbReference>
<evidence type="ECO:0000256" key="1">
    <source>
        <dbReference type="ARBA" id="ARBA00004496"/>
    </source>
</evidence>
<keyword evidence="5" id="KW-0863">Zinc-finger</keyword>
<name>A0ABD1GG35_SALDI</name>
<feature type="domain" description="FLZ-type" evidence="7">
    <location>
        <begin position="37"/>
        <end position="81"/>
    </location>
</feature>
<keyword evidence="4" id="KW-0479">Metal-binding</keyword>
<evidence type="ECO:0000256" key="5">
    <source>
        <dbReference type="ARBA" id="ARBA00022771"/>
    </source>
</evidence>
<evidence type="ECO:0000256" key="3">
    <source>
        <dbReference type="ARBA" id="ARBA00022490"/>
    </source>
</evidence>
<evidence type="ECO:0000256" key="2">
    <source>
        <dbReference type="ARBA" id="ARBA00009374"/>
    </source>
</evidence>
<evidence type="ECO:0000259" key="7">
    <source>
        <dbReference type="PROSITE" id="PS51795"/>
    </source>
</evidence>
<evidence type="ECO:0000313" key="9">
    <source>
        <dbReference type="Proteomes" id="UP001567538"/>
    </source>
</evidence>
<comment type="subcellular location">
    <subcellularLocation>
        <location evidence="1">Cytoplasm</location>
    </subcellularLocation>
</comment>
<keyword evidence="5" id="KW-0862">Zinc</keyword>
<gene>
    <name evidence="8" type="ORF">AAHA92_20105</name>
</gene>
<dbReference type="Proteomes" id="UP001567538">
    <property type="component" value="Unassembled WGS sequence"/>
</dbReference>
<keyword evidence="3" id="KW-0963">Cytoplasm</keyword>
<dbReference type="AlphaFoldDB" id="A0ABD1GG35"/>
<evidence type="ECO:0000256" key="4">
    <source>
        <dbReference type="ARBA" id="ARBA00022723"/>
    </source>
</evidence>
<reference evidence="8 9" key="1">
    <citation type="submission" date="2024-06" db="EMBL/GenBank/DDBJ databases">
        <title>A chromosome level genome sequence of Diviner's sage (Salvia divinorum).</title>
        <authorList>
            <person name="Ford S.A."/>
            <person name="Ro D.-K."/>
            <person name="Ness R.W."/>
            <person name="Phillips M.A."/>
        </authorList>
    </citation>
    <scope>NUCLEOTIDE SEQUENCE [LARGE SCALE GENOMIC DNA]</scope>
    <source>
        <strain evidence="8">SAF-2024a</strain>
        <tissue evidence="8">Leaf</tissue>
    </source>
</reference>
<comment type="similarity">
    <text evidence="2">Belongs to the FLZ family.</text>
</comment>
<dbReference type="PROSITE" id="PS51795">
    <property type="entry name" value="ZF_FLZ"/>
    <property type="match status" value="1"/>
</dbReference>
<dbReference type="GO" id="GO:0008270">
    <property type="term" value="F:zinc ion binding"/>
    <property type="evidence" value="ECO:0007669"/>
    <property type="project" value="UniProtKB-KW"/>
</dbReference>
<proteinExistence type="inferred from homology"/>